<evidence type="ECO:0000313" key="2">
    <source>
        <dbReference type="EMBL" id="KAK3334288.1"/>
    </source>
</evidence>
<dbReference type="GeneID" id="87868569"/>
<dbReference type="Proteomes" id="UP001278500">
    <property type="component" value="Unassembled WGS sequence"/>
</dbReference>
<feature type="compositionally biased region" description="Low complexity" evidence="1">
    <location>
        <begin position="37"/>
        <end position="52"/>
    </location>
</feature>
<dbReference type="EMBL" id="JAUEPP010000011">
    <property type="protein sequence ID" value="KAK3334288.1"/>
    <property type="molecule type" value="Genomic_DNA"/>
</dbReference>
<feature type="region of interest" description="Disordered" evidence="1">
    <location>
        <begin position="1"/>
        <end position="63"/>
    </location>
</feature>
<dbReference type="RefSeq" id="XP_062676454.1">
    <property type="nucleotide sequence ID" value="XM_062831415.1"/>
</dbReference>
<evidence type="ECO:0000256" key="1">
    <source>
        <dbReference type="SAM" id="MobiDB-lite"/>
    </source>
</evidence>
<dbReference type="AlphaFoldDB" id="A0AAE0IZT9"/>
<dbReference type="PANTHER" id="PTHR35587">
    <property type="entry name" value="EXPRESSED PROTEIN"/>
    <property type="match status" value="1"/>
</dbReference>
<evidence type="ECO:0000313" key="3">
    <source>
        <dbReference type="Proteomes" id="UP001278500"/>
    </source>
</evidence>
<keyword evidence="3" id="KW-1185">Reference proteome</keyword>
<gene>
    <name evidence="2" type="ORF">B0H65DRAFT_78630</name>
</gene>
<accession>A0AAE0IZT9</accession>
<name>A0AAE0IZT9_9PEZI</name>
<reference evidence="2" key="1">
    <citation type="journal article" date="2023" name="Mol. Phylogenet. Evol.">
        <title>Genome-scale phylogeny and comparative genomics of the fungal order Sordariales.</title>
        <authorList>
            <person name="Hensen N."/>
            <person name="Bonometti L."/>
            <person name="Westerberg I."/>
            <person name="Brannstrom I.O."/>
            <person name="Guillou S."/>
            <person name="Cros-Aarteil S."/>
            <person name="Calhoun S."/>
            <person name="Haridas S."/>
            <person name="Kuo A."/>
            <person name="Mondo S."/>
            <person name="Pangilinan J."/>
            <person name="Riley R."/>
            <person name="LaButti K."/>
            <person name="Andreopoulos B."/>
            <person name="Lipzen A."/>
            <person name="Chen C."/>
            <person name="Yan M."/>
            <person name="Daum C."/>
            <person name="Ng V."/>
            <person name="Clum A."/>
            <person name="Steindorff A."/>
            <person name="Ohm R.A."/>
            <person name="Martin F."/>
            <person name="Silar P."/>
            <person name="Natvig D.O."/>
            <person name="Lalanne C."/>
            <person name="Gautier V."/>
            <person name="Ament-Velasquez S.L."/>
            <person name="Kruys A."/>
            <person name="Hutchinson M.I."/>
            <person name="Powell A.J."/>
            <person name="Barry K."/>
            <person name="Miller A.N."/>
            <person name="Grigoriev I.V."/>
            <person name="Debuchy R."/>
            <person name="Gladieux P."/>
            <person name="Hiltunen Thoren M."/>
            <person name="Johannesson H."/>
        </authorList>
    </citation>
    <scope>NUCLEOTIDE SEQUENCE</scope>
    <source>
        <strain evidence="2">CBS 560.94</strain>
    </source>
</reference>
<reference evidence="2" key="2">
    <citation type="submission" date="2023-06" db="EMBL/GenBank/DDBJ databases">
        <authorList>
            <consortium name="Lawrence Berkeley National Laboratory"/>
            <person name="Haridas S."/>
            <person name="Hensen N."/>
            <person name="Bonometti L."/>
            <person name="Westerberg I."/>
            <person name="Brannstrom I.O."/>
            <person name="Guillou S."/>
            <person name="Cros-Aarteil S."/>
            <person name="Calhoun S."/>
            <person name="Kuo A."/>
            <person name="Mondo S."/>
            <person name="Pangilinan J."/>
            <person name="Riley R."/>
            <person name="Labutti K."/>
            <person name="Andreopoulos B."/>
            <person name="Lipzen A."/>
            <person name="Chen C."/>
            <person name="Yanf M."/>
            <person name="Daum C."/>
            <person name="Ng V."/>
            <person name="Clum A."/>
            <person name="Steindorff A."/>
            <person name="Ohm R."/>
            <person name="Martin F."/>
            <person name="Silar P."/>
            <person name="Natvig D."/>
            <person name="Lalanne C."/>
            <person name="Gautier V."/>
            <person name="Ament-Velasquez S.L."/>
            <person name="Kruys A."/>
            <person name="Hutchinson M.I."/>
            <person name="Powell A.J."/>
            <person name="Barry K."/>
            <person name="Miller A.N."/>
            <person name="Grigoriev I.V."/>
            <person name="Debuchy R."/>
            <person name="Gladieux P."/>
            <person name="Thoren M.H."/>
            <person name="Johannesson H."/>
        </authorList>
    </citation>
    <scope>NUCLEOTIDE SEQUENCE</scope>
    <source>
        <strain evidence="2">CBS 560.94</strain>
    </source>
</reference>
<comment type="caution">
    <text evidence="2">The sequence shown here is derived from an EMBL/GenBank/DDBJ whole genome shotgun (WGS) entry which is preliminary data.</text>
</comment>
<organism evidence="2 3">
    <name type="scientific">Neurospora tetraspora</name>
    <dbReference type="NCBI Taxonomy" id="94610"/>
    <lineage>
        <taxon>Eukaryota</taxon>
        <taxon>Fungi</taxon>
        <taxon>Dikarya</taxon>
        <taxon>Ascomycota</taxon>
        <taxon>Pezizomycotina</taxon>
        <taxon>Sordariomycetes</taxon>
        <taxon>Sordariomycetidae</taxon>
        <taxon>Sordariales</taxon>
        <taxon>Sordariaceae</taxon>
        <taxon>Neurospora</taxon>
    </lineage>
</organism>
<proteinExistence type="predicted"/>
<dbReference type="PANTHER" id="PTHR35587:SF4">
    <property type="match status" value="1"/>
</dbReference>
<sequence>MSTSRNRERHTKHRSHDTTPENSLGSSSDRGDSNVIQQYQPQELQQQQQSIQGTTSGSRSGARAVRLDMDLDIDLQLKAKIKGDITLSILGGDQK</sequence>
<protein>
    <submittedName>
        <fullName evidence="2">Uncharacterized protein</fullName>
    </submittedName>
</protein>